<keyword evidence="1" id="KW-0812">Transmembrane</keyword>
<name>A0A5A7T3H0_CUCMM</name>
<keyword evidence="1" id="KW-1133">Transmembrane helix</keyword>
<reference evidence="3 4" key="1">
    <citation type="submission" date="2019-08" db="EMBL/GenBank/DDBJ databases">
        <title>Draft genome sequences of two oriental melons (Cucumis melo L. var makuwa).</title>
        <authorList>
            <person name="Kwon S.-Y."/>
        </authorList>
    </citation>
    <scope>NUCLEOTIDE SEQUENCE [LARGE SCALE GENOMIC DNA]</scope>
    <source>
        <strain evidence="4">cv. SW 3</strain>
        <tissue evidence="3">Leaf</tissue>
    </source>
</reference>
<dbReference type="SUPFAM" id="SSF54518">
    <property type="entry name" value="Tubby C-terminal domain-like"/>
    <property type="match status" value="1"/>
</dbReference>
<keyword evidence="1" id="KW-0472">Membrane</keyword>
<dbReference type="Pfam" id="PF01167">
    <property type="entry name" value="Tub"/>
    <property type="match status" value="1"/>
</dbReference>
<comment type="caution">
    <text evidence="3">The sequence shown here is derived from an EMBL/GenBank/DDBJ whole genome shotgun (WGS) entry which is preliminary data.</text>
</comment>
<evidence type="ECO:0000259" key="2">
    <source>
        <dbReference type="Pfam" id="PF01167"/>
    </source>
</evidence>
<sequence>MRNLENVTAQPPPCRSACRTTKARQAALKVEPQSSIGSLYHRLLSTIAIVTVIRVLGTTLLVANGNFLLSMKLQRTSSTEYIISMDVENILRSSSSYIGKLRSDEDLKHRLDEYDCLESEGKLQCFLFPSNPIFIEAQPFSSNPQQIEQRYFEAINGIVWSGSFANVKLSHSTAN</sequence>
<dbReference type="EMBL" id="SSTE01018788">
    <property type="protein sequence ID" value="KAA0037880.1"/>
    <property type="molecule type" value="Genomic_DNA"/>
</dbReference>
<evidence type="ECO:0000313" key="3">
    <source>
        <dbReference type="EMBL" id="KAA0037880.1"/>
    </source>
</evidence>
<feature type="domain" description="Tubby C-terminal" evidence="2">
    <location>
        <begin position="63"/>
        <end position="104"/>
    </location>
</feature>
<dbReference type="InterPro" id="IPR025659">
    <property type="entry name" value="Tubby-like_C"/>
</dbReference>
<gene>
    <name evidence="3" type="ORF">E6C27_scaffold36G00470</name>
</gene>
<dbReference type="AlphaFoldDB" id="A0A5A7T3H0"/>
<dbReference type="OrthoDB" id="1882326at2759"/>
<protein>
    <recommendedName>
        <fullName evidence="2">Tubby C-terminal domain-containing protein</fullName>
    </recommendedName>
</protein>
<dbReference type="Proteomes" id="UP000321393">
    <property type="component" value="Unassembled WGS sequence"/>
</dbReference>
<organism evidence="3 4">
    <name type="scientific">Cucumis melo var. makuwa</name>
    <name type="common">Oriental melon</name>
    <dbReference type="NCBI Taxonomy" id="1194695"/>
    <lineage>
        <taxon>Eukaryota</taxon>
        <taxon>Viridiplantae</taxon>
        <taxon>Streptophyta</taxon>
        <taxon>Embryophyta</taxon>
        <taxon>Tracheophyta</taxon>
        <taxon>Spermatophyta</taxon>
        <taxon>Magnoliopsida</taxon>
        <taxon>eudicotyledons</taxon>
        <taxon>Gunneridae</taxon>
        <taxon>Pentapetalae</taxon>
        <taxon>rosids</taxon>
        <taxon>fabids</taxon>
        <taxon>Cucurbitales</taxon>
        <taxon>Cucurbitaceae</taxon>
        <taxon>Benincaseae</taxon>
        <taxon>Cucumis</taxon>
    </lineage>
</organism>
<proteinExistence type="predicted"/>
<evidence type="ECO:0000256" key="1">
    <source>
        <dbReference type="SAM" id="Phobius"/>
    </source>
</evidence>
<evidence type="ECO:0000313" key="4">
    <source>
        <dbReference type="Proteomes" id="UP000321393"/>
    </source>
</evidence>
<dbReference type="Gene3D" id="3.20.90.10">
    <property type="entry name" value="Tubby Protein, Chain A"/>
    <property type="match status" value="1"/>
</dbReference>
<feature type="transmembrane region" description="Helical" evidence="1">
    <location>
        <begin position="43"/>
        <end position="69"/>
    </location>
</feature>
<accession>A0A5A7T3H0</accession>
<dbReference type="InterPro" id="IPR000007">
    <property type="entry name" value="Tubby_C"/>
</dbReference>
<dbReference type="STRING" id="1194695.A0A5A7T3H0"/>